<gene>
    <name evidence="6" type="ordered locus">Snov_0958</name>
</gene>
<feature type="transmembrane region" description="Helical" evidence="5">
    <location>
        <begin position="6"/>
        <end position="26"/>
    </location>
</feature>
<feature type="transmembrane region" description="Helical" evidence="5">
    <location>
        <begin position="115"/>
        <end position="138"/>
    </location>
</feature>
<organism evidence="6 7">
    <name type="scientific">Ancylobacter novellus (strain ATCC 8093 / DSM 506 / JCM 20403 / CCM 1077 / IAM 12100 / NBRC 12443 / NCIMB 10456)</name>
    <name type="common">Starkeya novella</name>
    <dbReference type="NCBI Taxonomy" id="639283"/>
    <lineage>
        <taxon>Bacteria</taxon>
        <taxon>Pseudomonadati</taxon>
        <taxon>Pseudomonadota</taxon>
        <taxon>Alphaproteobacteria</taxon>
        <taxon>Hyphomicrobiales</taxon>
        <taxon>Xanthobacteraceae</taxon>
        <taxon>Ancylobacter</taxon>
    </lineage>
</organism>
<evidence type="ECO:0000256" key="4">
    <source>
        <dbReference type="ARBA" id="ARBA00023136"/>
    </source>
</evidence>
<dbReference type="EMBL" id="CP002026">
    <property type="protein sequence ID" value="ADH88281.1"/>
    <property type="molecule type" value="Genomic_DNA"/>
</dbReference>
<dbReference type="RefSeq" id="WP_013165786.1">
    <property type="nucleotide sequence ID" value="NC_014217.1"/>
</dbReference>
<dbReference type="GO" id="GO:0016020">
    <property type="term" value="C:membrane"/>
    <property type="evidence" value="ECO:0007669"/>
    <property type="project" value="UniProtKB-SubCell"/>
</dbReference>
<dbReference type="InterPro" id="IPR023352">
    <property type="entry name" value="MAPEG-like_dom_sf"/>
</dbReference>
<keyword evidence="2 5" id="KW-0812">Transmembrane</keyword>
<evidence type="ECO:0000256" key="2">
    <source>
        <dbReference type="ARBA" id="ARBA00022692"/>
    </source>
</evidence>
<sequence length="143" mass="15972">MSVTAILLPVFVQVALTFAVLFRLGFMRARAIRAGRVQRERVAIDDTAWPLYVRKAGNCLRNQFELPVLFYAVVGFALVTRQADLPFVVLSWLFVLSRIVHAGVHVTFNDVAWRFGAFAFGALVLLALWILFALGILLSPVLP</sequence>
<dbReference type="Pfam" id="PF01124">
    <property type="entry name" value="MAPEG"/>
    <property type="match status" value="1"/>
</dbReference>
<evidence type="ECO:0000256" key="1">
    <source>
        <dbReference type="ARBA" id="ARBA00004370"/>
    </source>
</evidence>
<evidence type="ECO:0000256" key="3">
    <source>
        <dbReference type="ARBA" id="ARBA00022989"/>
    </source>
</evidence>
<evidence type="ECO:0000256" key="5">
    <source>
        <dbReference type="SAM" id="Phobius"/>
    </source>
</evidence>
<name>D7A6D1_ANCN5</name>
<feature type="transmembrane region" description="Helical" evidence="5">
    <location>
        <begin position="64"/>
        <end position="83"/>
    </location>
</feature>
<accession>D7A6D1</accession>
<dbReference type="OrthoDB" id="5516290at2"/>
<dbReference type="KEGG" id="sno:Snov_0958"/>
<dbReference type="eggNOG" id="COG5331">
    <property type="taxonomic scope" value="Bacteria"/>
</dbReference>
<dbReference type="Proteomes" id="UP000006633">
    <property type="component" value="Chromosome"/>
</dbReference>
<feature type="transmembrane region" description="Helical" evidence="5">
    <location>
        <begin position="89"/>
        <end position="108"/>
    </location>
</feature>
<dbReference type="AlphaFoldDB" id="D7A6D1"/>
<protein>
    <recommendedName>
        <fullName evidence="8">MAPEG family protein</fullName>
    </recommendedName>
</protein>
<comment type="subcellular location">
    <subcellularLocation>
        <location evidence="1">Membrane</location>
    </subcellularLocation>
</comment>
<keyword evidence="4 5" id="KW-0472">Membrane</keyword>
<evidence type="ECO:0000313" key="6">
    <source>
        <dbReference type="EMBL" id="ADH88281.1"/>
    </source>
</evidence>
<dbReference type="Gene3D" id="1.20.120.550">
    <property type="entry name" value="Membrane associated eicosanoid/glutathione metabolism-like domain"/>
    <property type="match status" value="1"/>
</dbReference>
<dbReference type="HOGENOM" id="CLU_129387_1_0_5"/>
<dbReference type="STRING" id="639283.Snov_0958"/>
<evidence type="ECO:0000313" key="7">
    <source>
        <dbReference type="Proteomes" id="UP000006633"/>
    </source>
</evidence>
<proteinExistence type="predicted"/>
<keyword evidence="3 5" id="KW-1133">Transmembrane helix</keyword>
<dbReference type="InterPro" id="IPR001129">
    <property type="entry name" value="Membr-assoc_MAPEG"/>
</dbReference>
<evidence type="ECO:0008006" key="8">
    <source>
        <dbReference type="Google" id="ProtNLM"/>
    </source>
</evidence>
<dbReference type="SUPFAM" id="SSF161084">
    <property type="entry name" value="MAPEG domain-like"/>
    <property type="match status" value="1"/>
</dbReference>
<keyword evidence="7" id="KW-1185">Reference proteome</keyword>
<reference evidence="6 7" key="1">
    <citation type="journal article" date="2012" name="Stand. Genomic Sci.">
        <title>Complete genome sequence of the facultatively chemolithoautotrophic and methylotrophic alpha Proteobacterium Starkeya novella type strain (ATCC 8093(T)).</title>
        <authorList>
            <person name="Kappler U."/>
            <person name="Davenport K."/>
            <person name="Beatson S."/>
            <person name="Lucas S."/>
            <person name="Lapidus A."/>
            <person name="Copeland A."/>
            <person name="Berry K.W."/>
            <person name="Glavina Del Rio T."/>
            <person name="Hammon N."/>
            <person name="Dalin E."/>
            <person name="Tice H."/>
            <person name="Pitluck S."/>
            <person name="Richardson P."/>
            <person name="Bruce D."/>
            <person name="Goodwin L.A."/>
            <person name="Han C."/>
            <person name="Tapia R."/>
            <person name="Detter J.C."/>
            <person name="Chang Y.J."/>
            <person name="Jeffries C.D."/>
            <person name="Land M."/>
            <person name="Hauser L."/>
            <person name="Kyrpides N.C."/>
            <person name="Goker M."/>
            <person name="Ivanova N."/>
            <person name="Klenk H.P."/>
            <person name="Woyke T."/>
        </authorList>
    </citation>
    <scope>NUCLEOTIDE SEQUENCE [LARGE SCALE GENOMIC DNA]</scope>
    <source>
        <strain evidence="7">ATCC 8093 / DSM 506 / JCM 20403 / CCM 1077 / IAM 12100 / NBRC 12443 / NCIMB 10456</strain>
    </source>
</reference>